<dbReference type="InterPro" id="IPR045131">
    <property type="entry name" value="CISD1/2"/>
</dbReference>
<dbReference type="GO" id="GO:0051537">
    <property type="term" value="F:2 iron, 2 sulfur cluster binding"/>
    <property type="evidence" value="ECO:0007669"/>
    <property type="project" value="InterPro"/>
</dbReference>
<reference evidence="1" key="1">
    <citation type="submission" date="2025-08" db="UniProtKB">
        <authorList>
            <consortium name="Ensembl"/>
        </authorList>
    </citation>
    <scope>IDENTIFICATION</scope>
</reference>
<organism evidence="1 2">
    <name type="scientific">Sus scrofa</name>
    <name type="common">Pig</name>
    <dbReference type="NCBI Taxonomy" id="9823"/>
    <lineage>
        <taxon>Eukaryota</taxon>
        <taxon>Metazoa</taxon>
        <taxon>Chordata</taxon>
        <taxon>Craniata</taxon>
        <taxon>Vertebrata</taxon>
        <taxon>Euteleostomi</taxon>
        <taxon>Mammalia</taxon>
        <taxon>Eutheria</taxon>
        <taxon>Laurasiatheria</taxon>
        <taxon>Artiodactyla</taxon>
        <taxon>Suina</taxon>
        <taxon>Suidae</taxon>
        <taxon>Sus</taxon>
    </lineage>
</organism>
<evidence type="ECO:0000313" key="2">
    <source>
        <dbReference type="Proteomes" id="UP000694728"/>
    </source>
</evidence>
<sequence length="123" mass="14189">MDHSHYHYCWDGTASIGYLVYNRFYVKDHCSKSMGNLHNQKENSKTVNAFDVEDLRDKAVYQGCWRPKSSHSVMDHTQNTKMRRRANTGPLIVKRKETSTDSFDAANQFVMMSPDCSMTITSV</sequence>
<accession>A0A8D1ITP4</accession>
<dbReference type="PANTHER" id="PTHR13680">
    <property type="entry name" value="CDGSH IRON-SULFUR DOMAIN-CONTAINING PROTEIN 1"/>
    <property type="match status" value="1"/>
</dbReference>
<protein>
    <submittedName>
        <fullName evidence="1">Uncharacterized protein</fullName>
    </submittedName>
</protein>
<dbReference type="AlphaFoldDB" id="A0A8D1ITP4"/>
<proteinExistence type="predicted"/>
<evidence type="ECO:0000313" key="1">
    <source>
        <dbReference type="Ensembl" id="ENSSSCP00045038445.1"/>
    </source>
</evidence>
<dbReference type="PANTHER" id="PTHR13680:SF5">
    <property type="entry name" value="CDGSH IRON-SULFUR DOMAIN-CONTAINING PROTEIN 1"/>
    <property type="match status" value="1"/>
</dbReference>
<dbReference type="Proteomes" id="UP000694728">
    <property type="component" value="Unplaced"/>
</dbReference>
<name>A0A8D1ITP4_PIG</name>
<dbReference type="GO" id="GO:0010506">
    <property type="term" value="P:regulation of autophagy"/>
    <property type="evidence" value="ECO:0007669"/>
    <property type="project" value="InterPro"/>
</dbReference>
<dbReference type="Ensembl" id="ENSSSCT00045055145.1">
    <property type="protein sequence ID" value="ENSSSCP00045038445.1"/>
    <property type="gene ID" value="ENSSSCG00045032328.1"/>
</dbReference>